<dbReference type="RefSeq" id="WP_271204941.1">
    <property type="nucleotide sequence ID" value="NZ_BSFK01000010.1"/>
</dbReference>
<dbReference type="GO" id="GO:0003676">
    <property type="term" value="F:nucleic acid binding"/>
    <property type="evidence" value="ECO:0007669"/>
    <property type="project" value="InterPro"/>
</dbReference>
<keyword evidence="2" id="KW-0808">Transferase</keyword>
<dbReference type="PANTHER" id="PTHR43542">
    <property type="entry name" value="METHYLTRANSFERASE"/>
    <property type="match status" value="1"/>
</dbReference>
<dbReference type="CDD" id="cd02440">
    <property type="entry name" value="AdoMet_MTases"/>
    <property type="match status" value="1"/>
</dbReference>
<proteinExistence type="predicted"/>
<organism evidence="3 4">
    <name type="scientific">Methylopila jiangsuensis</name>
    <dbReference type="NCBI Taxonomy" id="586230"/>
    <lineage>
        <taxon>Bacteria</taxon>
        <taxon>Pseudomonadati</taxon>
        <taxon>Pseudomonadota</taxon>
        <taxon>Alphaproteobacteria</taxon>
        <taxon>Hyphomicrobiales</taxon>
        <taxon>Methylopilaceae</taxon>
        <taxon>Methylopila</taxon>
    </lineage>
</organism>
<dbReference type="PANTHER" id="PTHR43542:SF1">
    <property type="entry name" value="METHYLTRANSFERASE"/>
    <property type="match status" value="1"/>
</dbReference>
<keyword evidence="4" id="KW-1185">Reference proteome</keyword>
<reference evidence="3" key="2">
    <citation type="submission" date="2023-01" db="EMBL/GenBank/DDBJ databases">
        <authorList>
            <person name="Sun Q."/>
            <person name="Evtushenko L."/>
        </authorList>
    </citation>
    <scope>NUCLEOTIDE SEQUENCE</scope>
    <source>
        <strain evidence="3">VKM B-2555</strain>
    </source>
</reference>
<dbReference type="Pfam" id="PF03602">
    <property type="entry name" value="Cons_hypoth95"/>
    <property type="match status" value="1"/>
</dbReference>
<dbReference type="SUPFAM" id="SSF53335">
    <property type="entry name" value="S-adenosyl-L-methionine-dependent methyltransferases"/>
    <property type="match status" value="1"/>
</dbReference>
<dbReference type="EMBL" id="BSFK01000010">
    <property type="protein sequence ID" value="GLK77106.1"/>
    <property type="molecule type" value="Genomic_DNA"/>
</dbReference>
<dbReference type="PIRSF" id="PIRSF004553">
    <property type="entry name" value="CHP00095"/>
    <property type="match status" value="1"/>
</dbReference>
<gene>
    <name evidence="3" type="ORF">GCM10008171_23600</name>
</gene>
<dbReference type="Proteomes" id="UP001143364">
    <property type="component" value="Unassembled WGS sequence"/>
</dbReference>
<protein>
    <submittedName>
        <fullName evidence="3">DNA methyltransferase</fullName>
    </submittedName>
</protein>
<evidence type="ECO:0000256" key="1">
    <source>
        <dbReference type="ARBA" id="ARBA00022603"/>
    </source>
</evidence>
<comment type="caution">
    <text evidence="3">The sequence shown here is derived from an EMBL/GenBank/DDBJ whole genome shotgun (WGS) entry which is preliminary data.</text>
</comment>
<accession>A0A9W6JIN8</accession>
<evidence type="ECO:0000313" key="4">
    <source>
        <dbReference type="Proteomes" id="UP001143364"/>
    </source>
</evidence>
<name>A0A9W6JIN8_9HYPH</name>
<dbReference type="InterPro" id="IPR002052">
    <property type="entry name" value="DNA_methylase_N6_adenine_CS"/>
</dbReference>
<dbReference type="AlphaFoldDB" id="A0A9W6JIN8"/>
<keyword evidence="1 3" id="KW-0489">Methyltransferase</keyword>
<evidence type="ECO:0000313" key="3">
    <source>
        <dbReference type="EMBL" id="GLK77106.1"/>
    </source>
</evidence>
<dbReference type="Gene3D" id="3.40.50.150">
    <property type="entry name" value="Vaccinia Virus protein VP39"/>
    <property type="match status" value="1"/>
</dbReference>
<dbReference type="GO" id="GO:0008168">
    <property type="term" value="F:methyltransferase activity"/>
    <property type="evidence" value="ECO:0007669"/>
    <property type="project" value="UniProtKB-KW"/>
</dbReference>
<dbReference type="InterPro" id="IPR004398">
    <property type="entry name" value="RNA_MeTrfase_RsmD"/>
</dbReference>
<evidence type="ECO:0000256" key="2">
    <source>
        <dbReference type="ARBA" id="ARBA00022679"/>
    </source>
</evidence>
<dbReference type="GO" id="GO:0031167">
    <property type="term" value="P:rRNA methylation"/>
    <property type="evidence" value="ECO:0007669"/>
    <property type="project" value="InterPro"/>
</dbReference>
<reference evidence="3" key="1">
    <citation type="journal article" date="2014" name="Int. J. Syst. Evol. Microbiol.">
        <title>Complete genome sequence of Corynebacterium casei LMG S-19264T (=DSM 44701T), isolated from a smear-ripened cheese.</title>
        <authorList>
            <consortium name="US DOE Joint Genome Institute (JGI-PGF)"/>
            <person name="Walter F."/>
            <person name="Albersmeier A."/>
            <person name="Kalinowski J."/>
            <person name="Ruckert C."/>
        </authorList>
    </citation>
    <scope>NUCLEOTIDE SEQUENCE</scope>
    <source>
        <strain evidence="3">VKM B-2555</strain>
    </source>
</reference>
<dbReference type="PROSITE" id="PS00092">
    <property type="entry name" value="N6_MTASE"/>
    <property type="match status" value="1"/>
</dbReference>
<sequence>MRIVGGKFKGRALKGPAADSRAIRPTSDRLREAVFNVLAHAYDDPADGARVLDLFAGTGALAIEALSRGARYALFVDEGAEARACLRANVEALGLGGVTRVARRDAARLGPIGTVQPFDLVFCDPPYGRGLGQQALASARAGGWLAPGALAVWEEAADADLPALDGFDTLETRLYGDTKVALLRAA</sequence>
<dbReference type="InterPro" id="IPR029063">
    <property type="entry name" value="SAM-dependent_MTases_sf"/>
</dbReference>
<dbReference type="NCBIfam" id="TIGR00095">
    <property type="entry name" value="16S rRNA (guanine(966)-N(2))-methyltransferase RsmD"/>
    <property type="match status" value="1"/>
</dbReference>